<gene>
    <name evidence="2" type="ORF">MSPICULIGERA_LOCUS12686</name>
</gene>
<accession>A0AA36FZU1</accession>
<evidence type="ECO:0000313" key="3">
    <source>
        <dbReference type="Proteomes" id="UP001177023"/>
    </source>
</evidence>
<keyword evidence="3" id="KW-1185">Reference proteome</keyword>
<name>A0AA36FZU1_9BILA</name>
<dbReference type="PANTHER" id="PTHR47326">
    <property type="entry name" value="TRANSPOSABLE ELEMENT TC3 TRANSPOSASE-LIKE PROTEIN"/>
    <property type="match status" value="1"/>
</dbReference>
<dbReference type="EMBL" id="CATQJA010002629">
    <property type="protein sequence ID" value="CAJ0574351.1"/>
    <property type="molecule type" value="Genomic_DNA"/>
</dbReference>
<feature type="region of interest" description="Disordered" evidence="1">
    <location>
        <begin position="1"/>
        <end position="21"/>
    </location>
</feature>
<feature type="region of interest" description="Disordered" evidence="1">
    <location>
        <begin position="165"/>
        <end position="205"/>
    </location>
</feature>
<dbReference type="GO" id="GO:0003676">
    <property type="term" value="F:nucleic acid binding"/>
    <property type="evidence" value="ECO:0007669"/>
    <property type="project" value="InterPro"/>
</dbReference>
<comment type="caution">
    <text evidence="2">The sequence shown here is derived from an EMBL/GenBank/DDBJ whole genome shotgun (WGS) entry which is preliminary data.</text>
</comment>
<dbReference type="InterPro" id="IPR036397">
    <property type="entry name" value="RNaseH_sf"/>
</dbReference>
<dbReference type="AlphaFoldDB" id="A0AA36FZU1"/>
<dbReference type="PANTHER" id="PTHR47326:SF1">
    <property type="entry name" value="HTH PSQ-TYPE DOMAIN-CONTAINING PROTEIN"/>
    <property type="match status" value="1"/>
</dbReference>
<evidence type="ECO:0000256" key="1">
    <source>
        <dbReference type="SAM" id="MobiDB-lite"/>
    </source>
</evidence>
<reference evidence="2" key="1">
    <citation type="submission" date="2023-06" db="EMBL/GenBank/DDBJ databases">
        <authorList>
            <person name="Delattre M."/>
        </authorList>
    </citation>
    <scope>NUCLEOTIDE SEQUENCE</scope>
    <source>
        <strain evidence="2">AF72</strain>
    </source>
</reference>
<proteinExistence type="predicted"/>
<evidence type="ECO:0008006" key="4">
    <source>
        <dbReference type="Google" id="ProtNLM"/>
    </source>
</evidence>
<evidence type="ECO:0000313" key="2">
    <source>
        <dbReference type="EMBL" id="CAJ0574351.1"/>
    </source>
</evidence>
<organism evidence="2 3">
    <name type="scientific">Mesorhabditis spiculigera</name>
    <dbReference type="NCBI Taxonomy" id="96644"/>
    <lineage>
        <taxon>Eukaryota</taxon>
        <taxon>Metazoa</taxon>
        <taxon>Ecdysozoa</taxon>
        <taxon>Nematoda</taxon>
        <taxon>Chromadorea</taxon>
        <taxon>Rhabditida</taxon>
        <taxon>Rhabditina</taxon>
        <taxon>Rhabditomorpha</taxon>
        <taxon>Rhabditoidea</taxon>
        <taxon>Rhabditidae</taxon>
        <taxon>Mesorhabditinae</taxon>
        <taxon>Mesorhabditis</taxon>
    </lineage>
</organism>
<protein>
    <recommendedName>
        <fullName evidence="4">Transposase</fullName>
    </recommendedName>
</protein>
<feature type="compositionally biased region" description="Acidic residues" evidence="1">
    <location>
        <begin position="165"/>
        <end position="180"/>
    </location>
</feature>
<dbReference type="Gene3D" id="3.30.420.10">
    <property type="entry name" value="Ribonuclease H-like superfamily/Ribonuclease H"/>
    <property type="match status" value="1"/>
</dbReference>
<feature type="non-terminal residue" evidence="2">
    <location>
        <position position="660"/>
    </location>
</feature>
<dbReference type="Proteomes" id="UP001177023">
    <property type="component" value="Unassembled WGS sequence"/>
</dbReference>
<sequence length="660" mass="75132">MEAGSIHTHGKGYGKRTRDSTEAEDARDSAFTAFHLSQIGISRKAVLLGPKILITVILRNLKRNRCLESHDPFWFRKERERYSPPVDSEEAQFAERRRVADEWSRRCDDFFRERAKRKEEKLRTEELRRAENDRAMEEFLKRHPEEEQIGEDDLDVGYAMCDSVDEEDESDENEGEEDAGSEARKATAAGDVQDTSGTEEAMDTEDDLCLPAAVQARKRHSVEILEDDDETETVVVRKRHRSAPETSAASSMGQIPAYLAASTRGRGKYVPLSAWTKEEKIAATLLVEDGMTVEQLFDWARQRGYLIKRTNLKNFVYRVRAGQGATRKAGSGRPNTLMNLHMADLEKAIAFNPRISGRQLASVVGITEPAVRRLCKELGYKRYKMQPVQRLTDKDKEKRLTCASNFLRALDSGEISLRKIVFSDEKFIHIDPPKAHQHIFSKAKTKREVEEQLLDLPHGKPKGVGFTYWGGISGDGKKLPLLIMEQGQTIGGREYRYFLNDHIIQNAQHEVGPDFVYQHDWAPAHNDARTHQLLIDKGIRYLDRSEYDMFLTAVNGVQTRDPKQNLDIAQGYDSGYESDTGSLDGKGGYYEKQAAMPRTAYTEPSEDVTADVADLERNGKKVEIRQPDDEDSFTTVKQRVNQWLDEAQEPEQQDQQEPAQ</sequence>